<dbReference type="STRING" id="402385.SAMN05421848_2634"/>
<organism evidence="2 3">
    <name type="scientific">Kushneria avicenniae</name>
    <dbReference type="NCBI Taxonomy" id="402385"/>
    <lineage>
        <taxon>Bacteria</taxon>
        <taxon>Pseudomonadati</taxon>
        <taxon>Pseudomonadota</taxon>
        <taxon>Gammaproteobacteria</taxon>
        <taxon>Oceanospirillales</taxon>
        <taxon>Halomonadaceae</taxon>
        <taxon>Kushneria</taxon>
    </lineage>
</organism>
<dbReference type="RefSeq" id="WP_139215311.1">
    <property type="nucleotide sequence ID" value="NZ_FOLY01000005.1"/>
</dbReference>
<reference evidence="3" key="1">
    <citation type="submission" date="2016-10" db="EMBL/GenBank/DDBJ databases">
        <authorList>
            <person name="Varghese N."/>
            <person name="Submissions S."/>
        </authorList>
    </citation>
    <scope>NUCLEOTIDE SEQUENCE [LARGE SCALE GENOMIC DNA]</scope>
    <source>
        <strain evidence="3">DSM 23439</strain>
    </source>
</reference>
<sequence>MSFISSLAKISLLGAVLAGCTSLPSAQPLGINEQAVPEACYAAYRGTRLTQVRAIASALESQGYEVRASDVELGLVSAERTRRQPGLGATRLWRSGGMGWFGSRRRGVALGYGFGDPFDVFRSDPYSIERVSVSADGQRYLAVRSMTVVSPDGFIIDARQASPEPFCQQTHAAIEQALTSSGGTP</sequence>
<protein>
    <recommendedName>
        <fullName evidence="4">DUF4136 domain-containing protein</fullName>
    </recommendedName>
</protein>
<proteinExistence type="predicted"/>
<evidence type="ECO:0000256" key="1">
    <source>
        <dbReference type="SAM" id="SignalP"/>
    </source>
</evidence>
<feature type="signal peptide" evidence="1">
    <location>
        <begin position="1"/>
        <end position="26"/>
    </location>
</feature>
<feature type="chain" id="PRO_5011617913" description="DUF4136 domain-containing protein" evidence="1">
    <location>
        <begin position="27"/>
        <end position="185"/>
    </location>
</feature>
<dbReference type="AlphaFoldDB" id="A0A1I1LY64"/>
<evidence type="ECO:0000313" key="3">
    <source>
        <dbReference type="Proteomes" id="UP000199046"/>
    </source>
</evidence>
<gene>
    <name evidence="2" type="ORF">SAMN05421848_2634</name>
</gene>
<dbReference type="OrthoDB" id="6182822at2"/>
<keyword evidence="3" id="KW-1185">Reference proteome</keyword>
<dbReference type="EMBL" id="FOLY01000005">
    <property type="protein sequence ID" value="SFC75263.1"/>
    <property type="molecule type" value="Genomic_DNA"/>
</dbReference>
<dbReference type="Proteomes" id="UP000199046">
    <property type="component" value="Unassembled WGS sequence"/>
</dbReference>
<name>A0A1I1LY64_9GAMM</name>
<accession>A0A1I1LY64</accession>
<evidence type="ECO:0000313" key="2">
    <source>
        <dbReference type="EMBL" id="SFC75263.1"/>
    </source>
</evidence>
<evidence type="ECO:0008006" key="4">
    <source>
        <dbReference type="Google" id="ProtNLM"/>
    </source>
</evidence>
<keyword evidence="1" id="KW-0732">Signal</keyword>